<dbReference type="Proteomes" id="UP001595961">
    <property type="component" value="Unassembled WGS sequence"/>
</dbReference>
<dbReference type="Pfam" id="PF04333">
    <property type="entry name" value="MlaA"/>
    <property type="match status" value="1"/>
</dbReference>
<comment type="similarity">
    <text evidence="1">Belongs to the MlaA family.</text>
</comment>
<dbReference type="EMBL" id="JBHSGA010000020">
    <property type="protein sequence ID" value="MFC4528802.1"/>
    <property type="molecule type" value="Genomic_DNA"/>
</dbReference>
<evidence type="ECO:0000256" key="1">
    <source>
        <dbReference type="ARBA" id="ARBA00010634"/>
    </source>
</evidence>
<feature type="chain" id="PRO_5047539541" evidence="4">
    <location>
        <begin position="28"/>
        <end position="281"/>
    </location>
</feature>
<sequence length="281" mass="31979">MSPVFRSLLTRSLPLVAVALLTGCAIAKPRTDDPHEKFNRSVYAFNNSVDKAVVRPVAMGYRKVTTEGMRRSVSDFFTNIRLPITVANDLLQARPKEAVQSSGRFIVNLTFGLGGLFDPASELGIPLNETDFGVTLARWGVPEGSFLMLPFLGPTTMRDVWRIPVDGYFFDPLSYFARNNSYEYGQEYLPQVLYLISLRSSAVDAESFLNSAYDPYAFLRDAFRQQRLYMIYRGNPPEDVIEQMQGLKDKNFNPDELLEEQQKWQNQQPTEKPTQNPPKQQ</sequence>
<organism evidence="5 6">
    <name type="scientific">Dyella halodurans</name>
    <dbReference type="NCBI Taxonomy" id="1920171"/>
    <lineage>
        <taxon>Bacteria</taxon>
        <taxon>Pseudomonadati</taxon>
        <taxon>Pseudomonadota</taxon>
        <taxon>Gammaproteobacteria</taxon>
        <taxon>Lysobacterales</taxon>
        <taxon>Rhodanobacteraceae</taxon>
        <taxon>Dyella</taxon>
    </lineage>
</organism>
<evidence type="ECO:0000313" key="6">
    <source>
        <dbReference type="Proteomes" id="UP001595961"/>
    </source>
</evidence>
<dbReference type="InterPro" id="IPR007428">
    <property type="entry name" value="MlaA"/>
</dbReference>
<evidence type="ECO:0000256" key="2">
    <source>
        <dbReference type="ARBA" id="ARBA00022729"/>
    </source>
</evidence>
<feature type="signal peptide" evidence="4">
    <location>
        <begin position="1"/>
        <end position="27"/>
    </location>
</feature>
<reference evidence="6" key="1">
    <citation type="journal article" date="2019" name="Int. J. Syst. Evol. Microbiol.">
        <title>The Global Catalogue of Microorganisms (GCM) 10K type strain sequencing project: providing services to taxonomists for standard genome sequencing and annotation.</title>
        <authorList>
            <consortium name="The Broad Institute Genomics Platform"/>
            <consortium name="The Broad Institute Genome Sequencing Center for Infectious Disease"/>
            <person name="Wu L."/>
            <person name="Ma J."/>
        </authorList>
    </citation>
    <scope>NUCLEOTIDE SEQUENCE [LARGE SCALE GENOMIC DNA]</scope>
    <source>
        <strain evidence="6">CCM 4481</strain>
    </source>
</reference>
<dbReference type="PRINTS" id="PR01805">
    <property type="entry name" value="VACJLIPOPROT"/>
</dbReference>
<comment type="caution">
    <text evidence="5">The sequence shown here is derived from an EMBL/GenBank/DDBJ whole genome shotgun (WGS) entry which is preliminary data.</text>
</comment>
<dbReference type="PANTHER" id="PTHR30035:SF3">
    <property type="entry name" value="INTERMEMBRANE PHOSPHOLIPID TRANSPORT SYSTEM LIPOPROTEIN MLAA"/>
    <property type="match status" value="1"/>
</dbReference>
<evidence type="ECO:0000256" key="4">
    <source>
        <dbReference type="SAM" id="SignalP"/>
    </source>
</evidence>
<evidence type="ECO:0000256" key="3">
    <source>
        <dbReference type="SAM" id="MobiDB-lite"/>
    </source>
</evidence>
<accession>A0ABV9C7I9</accession>
<feature type="region of interest" description="Disordered" evidence="3">
    <location>
        <begin position="251"/>
        <end position="281"/>
    </location>
</feature>
<name>A0ABV9C7I9_9GAMM</name>
<proteinExistence type="inferred from homology"/>
<dbReference type="PANTHER" id="PTHR30035">
    <property type="entry name" value="LIPOPROTEIN VACJ-RELATED"/>
    <property type="match status" value="1"/>
</dbReference>
<evidence type="ECO:0000313" key="5">
    <source>
        <dbReference type="EMBL" id="MFC4528802.1"/>
    </source>
</evidence>
<dbReference type="RefSeq" id="WP_266147830.1">
    <property type="nucleotide sequence ID" value="NZ_CP064028.1"/>
</dbReference>
<feature type="compositionally biased region" description="Polar residues" evidence="3">
    <location>
        <begin position="263"/>
        <end position="281"/>
    </location>
</feature>
<protein>
    <submittedName>
        <fullName evidence="5">VacJ family lipoprotein</fullName>
    </submittedName>
</protein>
<keyword evidence="2 4" id="KW-0732">Signal</keyword>
<keyword evidence="6" id="KW-1185">Reference proteome</keyword>
<keyword evidence="5" id="KW-0449">Lipoprotein</keyword>
<gene>
    <name evidence="5" type="ORF">ACFO5W_19315</name>
</gene>
<dbReference type="PROSITE" id="PS51257">
    <property type="entry name" value="PROKAR_LIPOPROTEIN"/>
    <property type="match status" value="1"/>
</dbReference>